<dbReference type="Proteomes" id="UP000617628">
    <property type="component" value="Unassembled WGS sequence"/>
</dbReference>
<accession>A0A934VP99</accession>
<protein>
    <submittedName>
        <fullName evidence="2">GIY-YIG nuclease family protein</fullName>
    </submittedName>
</protein>
<name>A0A934VP99_9BACT</name>
<feature type="domain" description="Bacteriophage T5 Orf172 DNA-binding" evidence="1">
    <location>
        <begin position="51"/>
        <end position="129"/>
    </location>
</feature>
<sequence length="167" mass="19031">MIYEIKGVCRHCATEVSVLIHNGNIVGECPDCKDDPFSVSQVSGVVYVVSNPNQRGVKIGITTKSVEQRIKQLNSTGVAGRFVPIAIFPSDNLKKHEKKIHEKLARCRIEKEHFDIEPVDAVLKCYRTLNKSIIPIFYDEDIQETFHLKLEQARIEMELRLKGKKLK</sequence>
<evidence type="ECO:0000313" key="3">
    <source>
        <dbReference type="Proteomes" id="UP000617628"/>
    </source>
</evidence>
<dbReference type="SMART" id="SM00974">
    <property type="entry name" value="T5orf172"/>
    <property type="match status" value="1"/>
</dbReference>
<comment type="caution">
    <text evidence="2">The sequence shown here is derived from an EMBL/GenBank/DDBJ whole genome shotgun (WGS) entry which is preliminary data.</text>
</comment>
<dbReference type="Pfam" id="PF10544">
    <property type="entry name" value="T5orf172"/>
    <property type="match status" value="1"/>
</dbReference>
<evidence type="ECO:0000259" key="1">
    <source>
        <dbReference type="SMART" id="SM00974"/>
    </source>
</evidence>
<dbReference type="AlphaFoldDB" id="A0A934VP99"/>
<proteinExistence type="predicted"/>
<evidence type="ECO:0000313" key="2">
    <source>
        <dbReference type="EMBL" id="MBK1875600.1"/>
    </source>
</evidence>
<keyword evidence="3" id="KW-1185">Reference proteome</keyword>
<dbReference type="EMBL" id="JAENIL010000003">
    <property type="protein sequence ID" value="MBK1875600.1"/>
    <property type="molecule type" value="Genomic_DNA"/>
</dbReference>
<organism evidence="2 3">
    <name type="scientific">Pelagicoccus mobilis</name>
    <dbReference type="NCBI Taxonomy" id="415221"/>
    <lineage>
        <taxon>Bacteria</taxon>
        <taxon>Pseudomonadati</taxon>
        <taxon>Verrucomicrobiota</taxon>
        <taxon>Opitutia</taxon>
        <taxon>Puniceicoccales</taxon>
        <taxon>Pelagicoccaceae</taxon>
        <taxon>Pelagicoccus</taxon>
    </lineage>
</organism>
<dbReference type="RefSeq" id="WP_200353818.1">
    <property type="nucleotide sequence ID" value="NZ_JAENIL010000003.1"/>
</dbReference>
<reference evidence="2" key="1">
    <citation type="submission" date="2021-01" db="EMBL/GenBank/DDBJ databases">
        <title>Modified the classification status of verrucomicrobia.</title>
        <authorList>
            <person name="Feng X."/>
        </authorList>
    </citation>
    <scope>NUCLEOTIDE SEQUENCE</scope>
    <source>
        <strain evidence="2">KCTC 13126</strain>
    </source>
</reference>
<dbReference type="InterPro" id="IPR018306">
    <property type="entry name" value="Phage_T5_Orf172_DNA-bd"/>
</dbReference>
<gene>
    <name evidence="2" type="ORF">JIN87_01910</name>
</gene>